<dbReference type="GO" id="GO:0022857">
    <property type="term" value="F:transmembrane transporter activity"/>
    <property type="evidence" value="ECO:0007669"/>
    <property type="project" value="InterPro"/>
</dbReference>
<dbReference type="GO" id="GO:0005765">
    <property type="term" value="C:lysosomal membrane"/>
    <property type="evidence" value="ECO:0007669"/>
    <property type="project" value="TreeGrafter"/>
</dbReference>
<feature type="transmembrane region" description="Helical" evidence="6">
    <location>
        <begin position="39"/>
        <end position="63"/>
    </location>
</feature>
<evidence type="ECO:0000313" key="8">
    <source>
        <dbReference type="EMBL" id="PIO53703.1"/>
    </source>
</evidence>
<name>A0A2G9T6W3_TELCI</name>
<dbReference type="InterPro" id="IPR020846">
    <property type="entry name" value="MFS_dom"/>
</dbReference>
<organism evidence="8 9">
    <name type="scientific">Teladorsagia circumcincta</name>
    <name type="common">Brown stomach worm</name>
    <name type="synonym">Ostertagia circumcincta</name>
    <dbReference type="NCBI Taxonomy" id="45464"/>
    <lineage>
        <taxon>Eukaryota</taxon>
        <taxon>Metazoa</taxon>
        <taxon>Ecdysozoa</taxon>
        <taxon>Nematoda</taxon>
        <taxon>Chromadorea</taxon>
        <taxon>Rhabditida</taxon>
        <taxon>Rhabditina</taxon>
        <taxon>Rhabditomorpha</taxon>
        <taxon>Strongyloidea</taxon>
        <taxon>Trichostrongylidae</taxon>
        <taxon>Teladorsagia</taxon>
    </lineage>
</organism>
<protein>
    <recommendedName>
        <fullName evidence="7">Major facilitator superfamily (MFS) profile domain-containing protein</fullName>
    </recommendedName>
</protein>
<keyword evidence="2" id="KW-0813">Transport</keyword>
<accession>A0A2G9T6W3</accession>
<evidence type="ECO:0000256" key="4">
    <source>
        <dbReference type="ARBA" id="ARBA00022989"/>
    </source>
</evidence>
<dbReference type="PANTHER" id="PTHR23510">
    <property type="entry name" value="INNER MEMBRANE TRANSPORT PROTEIN YAJR"/>
    <property type="match status" value="1"/>
</dbReference>
<reference evidence="8 9" key="1">
    <citation type="submission" date="2015-09" db="EMBL/GenBank/DDBJ databases">
        <title>Draft genome of the parasitic nematode Teladorsagia circumcincta isolate WARC Sus (inbred).</title>
        <authorList>
            <person name="Mitreva M."/>
        </authorList>
    </citation>
    <scope>NUCLEOTIDE SEQUENCE [LARGE SCALE GENOMIC DNA]</scope>
    <source>
        <strain evidence="8 9">S</strain>
    </source>
</reference>
<gene>
    <name evidence="8" type="ORF">TELCIR_24952</name>
</gene>
<keyword evidence="3 6" id="KW-0812">Transmembrane</keyword>
<keyword evidence="4 6" id="KW-1133">Transmembrane helix</keyword>
<comment type="subcellular location">
    <subcellularLocation>
        <location evidence="1">Endomembrane system</location>
        <topology evidence="1">Multi-pass membrane protein</topology>
    </subcellularLocation>
</comment>
<feature type="domain" description="Major facilitator superfamily (MFS) profile" evidence="7">
    <location>
        <begin position="1"/>
        <end position="146"/>
    </location>
</feature>
<evidence type="ECO:0000313" key="9">
    <source>
        <dbReference type="Proteomes" id="UP000230423"/>
    </source>
</evidence>
<dbReference type="EMBL" id="KZ408102">
    <property type="protein sequence ID" value="PIO53703.1"/>
    <property type="molecule type" value="Genomic_DNA"/>
</dbReference>
<dbReference type="OrthoDB" id="370281at2759"/>
<keyword evidence="9" id="KW-1185">Reference proteome</keyword>
<dbReference type="PANTHER" id="PTHR23510:SF3">
    <property type="entry name" value="MAJOR FACILITATOR SUPERFAMILY DOMAIN-CONTAINING PROTEIN 8"/>
    <property type="match status" value="1"/>
</dbReference>
<dbReference type="SUPFAM" id="SSF103473">
    <property type="entry name" value="MFS general substrate transporter"/>
    <property type="match status" value="1"/>
</dbReference>
<dbReference type="InterPro" id="IPR036259">
    <property type="entry name" value="MFS_trans_sf"/>
</dbReference>
<dbReference type="Pfam" id="PF07690">
    <property type="entry name" value="MFS_1"/>
    <property type="match status" value="1"/>
</dbReference>
<evidence type="ECO:0000259" key="7">
    <source>
        <dbReference type="PROSITE" id="PS50850"/>
    </source>
</evidence>
<dbReference type="Gene3D" id="1.20.1250.20">
    <property type="entry name" value="MFS general substrate transporter like domains"/>
    <property type="match status" value="1"/>
</dbReference>
<evidence type="ECO:0000256" key="2">
    <source>
        <dbReference type="ARBA" id="ARBA00022448"/>
    </source>
</evidence>
<evidence type="ECO:0000256" key="3">
    <source>
        <dbReference type="ARBA" id="ARBA00022692"/>
    </source>
</evidence>
<keyword evidence="5 6" id="KW-0472">Membrane</keyword>
<feature type="transmembrane region" description="Helical" evidence="6">
    <location>
        <begin position="75"/>
        <end position="93"/>
    </location>
</feature>
<evidence type="ECO:0000256" key="5">
    <source>
        <dbReference type="ARBA" id="ARBA00023136"/>
    </source>
</evidence>
<sequence>MVSTLRAFKYVLYLLTFNLSKDRGFIGLGVLKFCNYGAVYYPMSVLVFGFGASVMNIAVTTLYSEIIGPRRQGTLQGVFQMTGSIGSMLAPLVSSTLYTEFGPQVPWLLNISQISVIVALWVVFRRKMVPLQSRISPSLSSVKEER</sequence>
<evidence type="ECO:0000256" key="6">
    <source>
        <dbReference type="SAM" id="Phobius"/>
    </source>
</evidence>
<dbReference type="GO" id="GO:0012505">
    <property type="term" value="C:endomembrane system"/>
    <property type="evidence" value="ECO:0007669"/>
    <property type="project" value="UniProtKB-SubCell"/>
</dbReference>
<dbReference type="AlphaFoldDB" id="A0A2G9T6W3"/>
<dbReference type="Proteomes" id="UP000230423">
    <property type="component" value="Unassembled WGS sequence"/>
</dbReference>
<dbReference type="PROSITE" id="PS50850">
    <property type="entry name" value="MFS"/>
    <property type="match status" value="1"/>
</dbReference>
<feature type="transmembrane region" description="Helical" evidence="6">
    <location>
        <begin position="105"/>
        <end position="124"/>
    </location>
</feature>
<dbReference type="InterPro" id="IPR051068">
    <property type="entry name" value="MFS_Domain-Containing_Protein"/>
</dbReference>
<proteinExistence type="predicted"/>
<evidence type="ECO:0000256" key="1">
    <source>
        <dbReference type="ARBA" id="ARBA00004127"/>
    </source>
</evidence>
<dbReference type="InterPro" id="IPR011701">
    <property type="entry name" value="MFS"/>
</dbReference>